<dbReference type="Pfam" id="PF06071">
    <property type="entry name" value="YchF-GTPase_C"/>
    <property type="match status" value="1"/>
</dbReference>
<dbReference type="Gene3D" id="3.40.50.300">
    <property type="entry name" value="P-loop containing nucleotide triphosphate hydrolases"/>
    <property type="match status" value="1"/>
</dbReference>
<dbReference type="AlphaFoldDB" id="A0A0L0DSH8"/>
<dbReference type="PANTHER" id="PTHR23305:SF18">
    <property type="entry name" value="OBG-TYPE G DOMAIN-CONTAINING PROTEIN"/>
    <property type="match status" value="1"/>
</dbReference>
<organism evidence="3 4">
    <name type="scientific">Thecamonas trahens ATCC 50062</name>
    <dbReference type="NCBI Taxonomy" id="461836"/>
    <lineage>
        <taxon>Eukaryota</taxon>
        <taxon>Apusozoa</taxon>
        <taxon>Apusomonadida</taxon>
        <taxon>Apusomonadidae</taxon>
        <taxon>Thecamonas</taxon>
    </lineage>
</organism>
<evidence type="ECO:0000313" key="3">
    <source>
        <dbReference type="EMBL" id="KNC54991.1"/>
    </source>
</evidence>
<dbReference type="GO" id="GO:0005524">
    <property type="term" value="F:ATP binding"/>
    <property type="evidence" value="ECO:0007669"/>
    <property type="project" value="InterPro"/>
</dbReference>
<dbReference type="RefSeq" id="XP_013753436.1">
    <property type="nucleotide sequence ID" value="XM_013897982.1"/>
</dbReference>
<accession>A0A0L0DSH8</accession>
<dbReference type="PIRSF" id="PIRSF006641">
    <property type="entry name" value="CHP00092"/>
    <property type="match status" value="1"/>
</dbReference>
<dbReference type="STRING" id="461836.A0A0L0DSH8"/>
<dbReference type="PANTHER" id="PTHR23305">
    <property type="entry name" value="OBG GTPASE FAMILY"/>
    <property type="match status" value="1"/>
</dbReference>
<evidence type="ECO:0000256" key="1">
    <source>
        <dbReference type="ARBA" id="ARBA00022741"/>
    </source>
</evidence>
<dbReference type="InterPro" id="IPR013029">
    <property type="entry name" value="YchF_C"/>
</dbReference>
<keyword evidence="1" id="KW-0547">Nucleotide-binding</keyword>
<feature type="domain" description="OBG-type G" evidence="2">
    <location>
        <begin position="17"/>
        <end position="283"/>
    </location>
</feature>
<dbReference type="eggNOG" id="KOG1491">
    <property type="taxonomic scope" value="Eukaryota"/>
</dbReference>
<dbReference type="GO" id="GO:0005737">
    <property type="term" value="C:cytoplasm"/>
    <property type="evidence" value="ECO:0007669"/>
    <property type="project" value="TreeGrafter"/>
</dbReference>
<name>A0A0L0DSH8_THETB</name>
<dbReference type="InterPro" id="IPR023192">
    <property type="entry name" value="TGS-like_dom_sf"/>
</dbReference>
<sequence>MSGGLRKLLGRRFTSSLRIGLVGLPNVGKSALYNLVTAEGAGVASENYPFCTIDPSTAAAVVGDEVLDGLQTVAPGAKMVPALLNVTDIAGLVAGAAEGEGLGNKFLAEIREADAIAHIVRCFDDGRTTHVVSGLDRPSPADDVATIETELALADVETTGRALARAKGKGALATGARAVVGAVHDHLQGGGGMVASMGEGLRNLLDEHPEGAQALRALQLLTAKPVVYVANVGDDWLTDGSGSGAMLAELTAAVGGDSAVVPVPVALEAELADLDAADADEYLVELGLPASAASAGSQKLIHTAYSDCLDLGSFYTCGETEVRAWTIQKGMTAREAAKVIHADFYDAFVKMEARGTRARAGADRGQGVCHGR</sequence>
<dbReference type="EMBL" id="GL349493">
    <property type="protein sequence ID" value="KNC54991.1"/>
    <property type="molecule type" value="Genomic_DNA"/>
</dbReference>
<dbReference type="Gene3D" id="3.10.20.30">
    <property type="match status" value="1"/>
</dbReference>
<dbReference type="InterPro" id="IPR027417">
    <property type="entry name" value="P-loop_NTPase"/>
</dbReference>
<dbReference type="GO" id="GO:0005525">
    <property type="term" value="F:GTP binding"/>
    <property type="evidence" value="ECO:0007669"/>
    <property type="project" value="InterPro"/>
</dbReference>
<evidence type="ECO:0000259" key="2">
    <source>
        <dbReference type="PROSITE" id="PS51710"/>
    </source>
</evidence>
<dbReference type="InterPro" id="IPR012675">
    <property type="entry name" value="Beta-grasp_dom_sf"/>
</dbReference>
<protein>
    <submittedName>
        <fullName evidence="3">GTP-binding protein YchF</fullName>
    </submittedName>
</protein>
<keyword evidence="4" id="KW-1185">Reference proteome</keyword>
<dbReference type="OrthoDB" id="424823at2759"/>
<dbReference type="SUPFAM" id="SSF52540">
    <property type="entry name" value="P-loop containing nucleoside triphosphate hydrolases"/>
    <property type="match status" value="1"/>
</dbReference>
<evidence type="ECO:0000313" key="4">
    <source>
        <dbReference type="Proteomes" id="UP000054408"/>
    </source>
</evidence>
<dbReference type="InterPro" id="IPR006073">
    <property type="entry name" value="GTP-bd"/>
</dbReference>
<dbReference type="GO" id="GO:0016887">
    <property type="term" value="F:ATP hydrolysis activity"/>
    <property type="evidence" value="ECO:0007669"/>
    <property type="project" value="InterPro"/>
</dbReference>
<gene>
    <name evidence="3" type="ORF">AMSG_10238</name>
</gene>
<dbReference type="Proteomes" id="UP000054408">
    <property type="component" value="Unassembled WGS sequence"/>
</dbReference>
<proteinExistence type="predicted"/>
<dbReference type="Pfam" id="PF01926">
    <property type="entry name" value="MMR_HSR1"/>
    <property type="match status" value="1"/>
</dbReference>
<dbReference type="Gene3D" id="1.10.150.300">
    <property type="entry name" value="TGS-like domain"/>
    <property type="match status" value="1"/>
</dbReference>
<dbReference type="PRINTS" id="PR00326">
    <property type="entry name" value="GTP1OBG"/>
</dbReference>
<dbReference type="InterPro" id="IPR031167">
    <property type="entry name" value="G_OBG"/>
</dbReference>
<dbReference type="InterPro" id="IPR004396">
    <property type="entry name" value="ATPase_YchF/OLA1"/>
</dbReference>
<dbReference type="GeneID" id="25568512"/>
<dbReference type="PROSITE" id="PS51710">
    <property type="entry name" value="G_OBG"/>
    <property type="match status" value="1"/>
</dbReference>
<dbReference type="OMA" id="ARQWTIR"/>
<reference evidence="3 4" key="1">
    <citation type="submission" date="2010-05" db="EMBL/GenBank/DDBJ databases">
        <title>The Genome Sequence of Thecamonas trahens ATCC 50062.</title>
        <authorList>
            <consortium name="The Broad Institute Genome Sequencing Platform"/>
            <person name="Russ C."/>
            <person name="Cuomo C."/>
            <person name="Shea T."/>
            <person name="Young S.K."/>
            <person name="Zeng Q."/>
            <person name="Koehrsen M."/>
            <person name="Haas B."/>
            <person name="Borodovsky M."/>
            <person name="Guigo R."/>
            <person name="Alvarado L."/>
            <person name="Berlin A."/>
            <person name="Bochicchio J."/>
            <person name="Borenstein D."/>
            <person name="Chapman S."/>
            <person name="Chen Z."/>
            <person name="Freedman E."/>
            <person name="Gellesch M."/>
            <person name="Goldberg J."/>
            <person name="Griggs A."/>
            <person name="Gujja S."/>
            <person name="Heilman E."/>
            <person name="Heiman D."/>
            <person name="Hepburn T."/>
            <person name="Howarth C."/>
            <person name="Jen D."/>
            <person name="Larson L."/>
            <person name="Mehta T."/>
            <person name="Park D."/>
            <person name="Pearson M."/>
            <person name="Roberts A."/>
            <person name="Saif S."/>
            <person name="Shenoy N."/>
            <person name="Sisk P."/>
            <person name="Stolte C."/>
            <person name="Sykes S."/>
            <person name="Thomson T."/>
            <person name="Walk T."/>
            <person name="White J."/>
            <person name="Yandava C."/>
            <person name="Burger G."/>
            <person name="Gray M.W."/>
            <person name="Holland P.W.H."/>
            <person name="King N."/>
            <person name="Lang F.B.F."/>
            <person name="Roger A.J."/>
            <person name="Ruiz-Trillo I."/>
            <person name="Lander E."/>
            <person name="Nusbaum C."/>
        </authorList>
    </citation>
    <scope>NUCLEOTIDE SEQUENCE [LARGE SCALE GENOMIC DNA]</scope>
    <source>
        <strain evidence="3 4">ATCC 50062</strain>
    </source>
</reference>